<comment type="function">
    <text evidence="8">May be involved in recombinational repair of damaged DNA.</text>
</comment>
<evidence type="ECO:0000256" key="1">
    <source>
        <dbReference type="ARBA" id="ARBA00009441"/>
    </source>
</evidence>
<evidence type="ECO:0000256" key="3">
    <source>
        <dbReference type="ARBA" id="ARBA00022741"/>
    </source>
</evidence>
<dbReference type="PANTHER" id="PTHR11059:SF0">
    <property type="entry name" value="DNA REPAIR PROTEIN RECN"/>
    <property type="match status" value="1"/>
</dbReference>
<dbReference type="GO" id="GO:0043590">
    <property type="term" value="C:bacterial nucleoid"/>
    <property type="evidence" value="ECO:0007669"/>
    <property type="project" value="TreeGrafter"/>
</dbReference>
<dbReference type="InterPro" id="IPR038729">
    <property type="entry name" value="Rad50/SbcC_AAA"/>
</dbReference>
<keyword evidence="5" id="KW-0067">ATP-binding</keyword>
<dbReference type="GO" id="GO:0006310">
    <property type="term" value="P:DNA recombination"/>
    <property type="evidence" value="ECO:0007669"/>
    <property type="project" value="InterPro"/>
</dbReference>
<dbReference type="SUPFAM" id="SSF52540">
    <property type="entry name" value="P-loop containing nucleoside triphosphate hydrolases"/>
    <property type="match status" value="2"/>
</dbReference>
<dbReference type="CDD" id="cd03241">
    <property type="entry name" value="ABC_RecN"/>
    <property type="match status" value="2"/>
</dbReference>
<evidence type="ECO:0000259" key="9">
    <source>
        <dbReference type="Pfam" id="PF13476"/>
    </source>
</evidence>
<evidence type="ECO:0000256" key="4">
    <source>
        <dbReference type="ARBA" id="ARBA00022763"/>
    </source>
</evidence>
<evidence type="ECO:0000256" key="8">
    <source>
        <dbReference type="PIRNR" id="PIRNR003128"/>
    </source>
</evidence>
<accession>A0A516KGR6</accession>
<feature type="domain" description="Rad50/SbcC-type AAA" evidence="9">
    <location>
        <begin position="4"/>
        <end position="222"/>
    </location>
</feature>
<dbReference type="GO" id="GO:0006302">
    <property type="term" value="P:double-strand break repair"/>
    <property type="evidence" value="ECO:0007669"/>
    <property type="project" value="InterPro"/>
</dbReference>
<organism evidence="10 11">
    <name type="scientific">Radiobacillus deserti</name>
    <dbReference type="NCBI Taxonomy" id="2594883"/>
    <lineage>
        <taxon>Bacteria</taxon>
        <taxon>Bacillati</taxon>
        <taxon>Bacillota</taxon>
        <taxon>Bacilli</taxon>
        <taxon>Bacillales</taxon>
        <taxon>Bacillaceae</taxon>
        <taxon>Radiobacillus</taxon>
    </lineage>
</organism>
<dbReference type="InterPro" id="IPR004604">
    <property type="entry name" value="DNA_recomb/repair_RecN"/>
</dbReference>
<keyword evidence="3" id="KW-0547">Nucleotide-binding</keyword>
<comment type="similarity">
    <text evidence="1 8">Belongs to the RecN family.</text>
</comment>
<sequence length="579" mass="65680">MLTELSIKDFAIIDSLSITFKEGLTVMTGETGAGKSIIIDAVELLTGGRGSVEFVRYGSNKAEIEGLFIVEDGQHPIFKKAMHLGIDIENEDGMIVLSRTITSSGKSICRVNGKLVTLAILKELGKSLIDIHSQHETQSLMDSDRHIELLDLYSREEFLPVLEEYHDLFYKLEALKKRYTSLSDNEKEMAQRLDLLRFQLNEIQAAELDPAEDEQLVEERNKLVNFERIFQGLQDAYQALYGEQKALDWLSVALNGLESAGEHDETVKAKKEEFSNHYYLIEEMTYELRNQLDQLEFDPDRLNVIESRLNEIQNLKKKYGHTVTEILEYAIDIEEELDQIENRDSHLTRLKKEIKELAHDTYLEAEQLHNLREEAAGQLTEAILRELKDLYLEKASFAVDIQKRQAKESDVVDLEIPAHLTPNGFDIVKFLITTNPGEPLKEISKVASGGELSRIMLALKKIFSKHQGVTSVIFDEVDTGVSGRVAQAIAEKIYGISSGSQVLCITHLPQVASMADTHLLIEKRVDNNRTSTELKELSSEMKVEEIGRMITGTEMTETTKQHAKELLSLAHKFKESHQY</sequence>
<reference evidence="10 11" key="1">
    <citation type="submission" date="2019-07" db="EMBL/GenBank/DDBJ databases">
        <authorList>
            <person name="Li J."/>
        </authorList>
    </citation>
    <scope>NUCLEOTIDE SEQUENCE [LARGE SCALE GENOMIC DNA]</scope>
    <source>
        <strain evidence="10 11">TKL69</strain>
    </source>
</reference>
<name>A0A516KGR6_9BACI</name>
<evidence type="ECO:0000256" key="7">
    <source>
        <dbReference type="ARBA" id="ARBA00033408"/>
    </source>
</evidence>
<dbReference type="GO" id="GO:0005524">
    <property type="term" value="F:ATP binding"/>
    <property type="evidence" value="ECO:0007669"/>
    <property type="project" value="UniProtKB-KW"/>
</dbReference>
<dbReference type="OrthoDB" id="9806954at2"/>
<evidence type="ECO:0000256" key="5">
    <source>
        <dbReference type="ARBA" id="ARBA00022840"/>
    </source>
</evidence>
<dbReference type="KEGG" id="aqt:FN924_10365"/>
<keyword evidence="11" id="KW-1185">Reference proteome</keyword>
<keyword evidence="6 8" id="KW-0234">DNA repair</keyword>
<dbReference type="GO" id="GO:0009432">
    <property type="term" value="P:SOS response"/>
    <property type="evidence" value="ECO:0007669"/>
    <property type="project" value="TreeGrafter"/>
</dbReference>
<dbReference type="FunFam" id="3.40.50.300:FF:000319">
    <property type="entry name" value="DNA repair protein RecN"/>
    <property type="match status" value="1"/>
</dbReference>
<protein>
    <recommendedName>
        <fullName evidence="2 8">DNA repair protein RecN</fullName>
    </recommendedName>
    <alternativeName>
        <fullName evidence="7 8">Recombination protein N</fullName>
    </alternativeName>
</protein>
<gene>
    <name evidence="10" type="primary">recN</name>
    <name evidence="10" type="ORF">FN924_10365</name>
</gene>
<dbReference type="Proteomes" id="UP000315215">
    <property type="component" value="Chromosome"/>
</dbReference>
<dbReference type="Pfam" id="PF13476">
    <property type="entry name" value="AAA_23"/>
    <property type="match status" value="1"/>
</dbReference>
<dbReference type="InterPro" id="IPR027417">
    <property type="entry name" value="P-loop_NTPase"/>
</dbReference>
<dbReference type="PIRSF" id="PIRSF003128">
    <property type="entry name" value="RecN"/>
    <property type="match status" value="1"/>
</dbReference>
<evidence type="ECO:0000256" key="6">
    <source>
        <dbReference type="ARBA" id="ARBA00023204"/>
    </source>
</evidence>
<keyword evidence="4 8" id="KW-0227">DNA damage</keyword>
<dbReference type="RefSeq" id="WP_143894242.1">
    <property type="nucleotide sequence ID" value="NZ_CP041666.1"/>
</dbReference>
<dbReference type="GO" id="GO:0016887">
    <property type="term" value="F:ATP hydrolysis activity"/>
    <property type="evidence" value="ECO:0007669"/>
    <property type="project" value="InterPro"/>
</dbReference>
<proteinExistence type="inferred from homology"/>
<dbReference type="EMBL" id="CP041666">
    <property type="protein sequence ID" value="QDP40556.1"/>
    <property type="molecule type" value="Genomic_DNA"/>
</dbReference>
<dbReference type="Gene3D" id="3.40.50.300">
    <property type="entry name" value="P-loop containing nucleotide triphosphate hydrolases"/>
    <property type="match status" value="2"/>
</dbReference>
<evidence type="ECO:0000313" key="11">
    <source>
        <dbReference type="Proteomes" id="UP000315215"/>
    </source>
</evidence>
<dbReference type="FunFam" id="3.40.50.300:FF:000356">
    <property type="entry name" value="DNA repair protein RecN"/>
    <property type="match status" value="1"/>
</dbReference>
<dbReference type="NCBIfam" id="TIGR00634">
    <property type="entry name" value="recN"/>
    <property type="match status" value="1"/>
</dbReference>
<dbReference type="PANTHER" id="PTHR11059">
    <property type="entry name" value="DNA REPAIR PROTEIN RECN"/>
    <property type="match status" value="1"/>
</dbReference>
<evidence type="ECO:0000256" key="2">
    <source>
        <dbReference type="ARBA" id="ARBA00021315"/>
    </source>
</evidence>
<dbReference type="AlphaFoldDB" id="A0A516KGR6"/>
<evidence type="ECO:0000313" key="10">
    <source>
        <dbReference type="EMBL" id="QDP40556.1"/>
    </source>
</evidence>